<feature type="domain" description="Biotin carboxylation" evidence="6">
    <location>
        <begin position="1"/>
        <end position="221"/>
    </location>
</feature>
<dbReference type="PROSITE" id="PS50979">
    <property type="entry name" value="BC"/>
    <property type="match status" value="1"/>
</dbReference>
<sequence>MFDTVLVANRGEIAVRVIRACRDLGLRSVAVHSEADRGAFHTRLADTAVEIGPSPAAQSYLDLNRLIAAAKESGAQAIHPGYGFLSESPRLARACADNGLVLIGPPEEAMAAMGDKVTARGRMQAAGVPVVPGTDAIADQGEALAAAHEIGYPILVKASAGGGGIGMRAARDEDELKYAIQVCSDAAARSFGDPRVFLERLVDEPRHIEIQVLADSHGNTI</sequence>
<name>T1B607_9ZZZZ</name>
<proteinExistence type="predicted"/>
<dbReference type="GO" id="GO:0016874">
    <property type="term" value="F:ligase activity"/>
    <property type="evidence" value="ECO:0007669"/>
    <property type="project" value="UniProtKB-KW"/>
</dbReference>
<protein>
    <submittedName>
        <fullName evidence="7">Pyruvate carboxylase subunit A</fullName>
    </submittedName>
</protein>
<reference evidence="7" key="2">
    <citation type="journal article" date="2014" name="ISME J.">
        <title>Microbial stratification in low pH oxic and suboxic macroscopic growths along an acid mine drainage.</title>
        <authorList>
            <person name="Mendez-Garcia C."/>
            <person name="Mesa V."/>
            <person name="Sprenger R.R."/>
            <person name="Richter M."/>
            <person name="Diez M.S."/>
            <person name="Solano J."/>
            <person name="Bargiela R."/>
            <person name="Golyshina O.V."/>
            <person name="Manteca A."/>
            <person name="Ramos J.L."/>
            <person name="Gallego J.R."/>
            <person name="Llorente I."/>
            <person name="Martins Dos Santos V.A."/>
            <person name="Jensen O.N."/>
            <person name="Pelaez A.I."/>
            <person name="Sanchez J."/>
            <person name="Ferrer M."/>
        </authorList>
    </citation>
    <scope>NUCLEOTIDE SEQUENCE</scope>
</reference>
<dbReference type="SUPFAM" id="SSF56059">
    <property type="entry name" value="Glutathione synthetase ATP-binding domain-like"/>
    <property type="match status" value="1"/>
</dbReference>
<keyword evidence="7" id="KW-0670">Pyruvate</keyword>
<dbReference type="PANTHER" id="PTHR18866">
    <property type="entry name" value="CARBOXYLASE:PYRUVATE/ACETYL-COA/PROPIONYL-COA CARBOXYLASE"/>
    <property type="match status" value="1"/>
</dbReference>
<evidence type="ECO:0000259" key="6">
    <source>
        <dbReference type="PROSITE" id="PS50979"/>
    </source>
</evidence>
<dbReference type="PANTHER" id="PTHR18866:SF33">
    <property type="entry name" value="METHYLCROTONOYL-COA CARBOXYLASE SUBUNIT ALPHA, MITOCHONDRIAL-RELATED"/>
    <property type="match status" value="1"/>
</dbReference>
<gene>
    <name evidence="7" type="ORF">B1B_11556</name>
</gene>
<dbReference type="FunFam" id="3.30.1490.20:FF:000003">
    <property type="entry name" value="acetyl-CoA carboxylase isoform X1"/>
    <property type="match status" value="1"/>
</dbReference>
<evidence type="ECO:0000256" key="1">
    <source>
        <dbReference type="ARBA" id="ARBA00022598"/>
    </source>
</evidence>
<dbReference type="InterPro" id="IPR011761">
    <property type="entry name" value="ATP-grasp"/>
</dbReference>
<dbReference type="SUPFAM" id="SSF52440">
    <property type="entry name" value="PreATP-grasp domain"/>
    <property type="match status" value="1"/>
</dbReference>
<accession>T1B607</accession>
<evidence type="ECO:0000256" key="2">
    <source>
        <dbReference type="ARBA" id="ARBA00022741"/>
    </source>
</evidence>
<organism evidence="7">
    <name type="scientific">mine drainage metagenome</name>
    <dbReference type="NCBI Taxonomy" id="410659"/>
    <lineage>
        <taxon>unclassified sequences</taxon>
        <taxon>metagenomes</taxon>
        <taxon>ecological metagenomes</taxon>
    </lineage>
</organism>
<dbReference type="GO" id="GO:0005524">
    <property type="term" value="F:ATP binding"/>
    <property type="evidence" value="ECO:0007669"/>
    <property type="project" value="UniProtKB-KW"/>
</dbReference>
<dbReference type="InterPro" id="IPR016185">
    <property type="entry name" value="PreATP-grasp_dom_sf"/>
</dbReference>
<keyword evidence="3" id="KW-0067">ATP-binding</keyword>
<keyword evidence="2" id="KW-0547">Nucleotide-binding</keyword>
<dbReference type="Gene3D" id="3.30.470.20">
    <property type="entry name" value="ATP-grasp fold, B domain"/>
    <property type="match status" value="1"/>
</dbReference>
<keyword evidence="4" id="KW-0092">Biotin</keyword>
<keyword evidence="1" id="KW-0436">Ligase</keyword>
<evidence type="ECO:0000259" key="5">
    <source>
        <dbReference type="PROSITE" id="PS50975"/>
    </source>
</evidence>
<dbReference type="PROSITE" id="PS00866">
    <property type="entry name" value="CPSASE_1"/>
    <property type="match status" value="1"/>
</dbReference>
<dbReference type="GO" id="GO:0046872">
    <property type="term" value="F:metal ion binding"/>
    <property type="evidence" value="ECO:0007669"/>
    <property type="project" value="InterPro"/>
</dbReference>
<dbReference type="InterPro" id="IPR005479">
    <property type="entry name" value="CPAse_ATP-bd"/>
</dbReference>
<evidence type="ECO:0000256" key="3">
    <source>
        <dbReference type="ARBA" id="ARBA00022840"/>
    </source>
</evidence>
<feature type="domain" description="ATP-grasp" evidence="5">
    <location>
        <begin position="120"/>
        <end position="215"/>
    </location>
</feature>
<dbReference type="Pfam" id="PF02786">
    <property type="entry name" value="CPSase_L_D2"/>
    <property type="match status" value="1"/>
</dbReference>
<feature type="non-terminal residue" evidence="7">
    <location>
        <position position="221"/>
    </location>
</feature>
<reference evidence="7" key="1">
    <citation type="submission" date="2013-08" db="EMBL/GenBank/DDBJ databases">
        <authorList>
            <person name="Mendez C."/>
            <person name="Richter M."/>
            <person name="Ferrer M."/>
            <person name="Sanchez J."/>
        </authorList>
    </citation>
    <scope>NUCLEOTIDE SEQUENCE</scope>
</reference>
<comment type="caution">
    <text evidence="7">The sequence shown here is derived from an EMBL/GenBank/DDBJ whole genome shotgun (WGS) entry which is preliminary data.</text>
</comment>
<dbReference type="InterPro" id="IPR005481">
    <property type="entry name" value="BC-like_N"/>
</dbReference>
<dbReference type="InterPro" id="IPR011764">
    <property type="entry name" value="Biotin_carboxylation_dom"/>
</dbReference>
<dbReference type="PROSITE" id="PS50975">
    <property type="entry name" value="ATP_GRASP"/>
    <property type="match status" value="1"/>
</dbReference>
<dbReference type="EMBL" id="AUZY01007518">
    <property type="protein sequence ID" value="EQD49595.1"/>
    <property type="molecule type" value="Genomic_DNA"/>
</dbReference>
<dbReference type="InterPro" id="IPR050856">
    <property type="entry name" value="Biotin_carboxylase_complex"/>
</dbReference>
<dbReference type="Pfam" id="PF00289">
    <property type="entry name" value="Biotin_carb_N"/>
    <property type="match status" value="1"/>
</dbReference>
<evidence type="ECO:0000256" key="4">
    <source>
        <dbReference type="ARBA" id="ARBA00023267"/>
    </source>
</evidence>
<dbReference type="AlphaFoldDB" id="T1B607"/>
<evidence type="ECO:0000313" key="7">
    <source>
        <dbReference type="EMBL" id="EQD49595.1"/>
    </source>
</evidence>
<dbReference type="FunFam" id="3.40.50.20:FF:000010">
    <property type="entry name" value="Propionyl-CoA carboxylase subunit alpha"/>
    <property type="match status" value="1"/>
</dbReference>